<proteinExistence type="inferred from homology"/>
<reference evidence="5" key="1">
    <citation type="submission" date="2022-11" db="EMBL/GenBank/DDBJ databases">
        <title>Marilongibacter aestuarii gen. nov., sp. nov., isolated from tidal flat sediment.</title>
        <authorList>
            <person name="Jiayan W."/>
        </authorList>
    </citation>
    <scope>NUCLEOTIDE SEQUENCE</scope>
    <source>
        <strain evidence="5">Z1-6</strain>
    </source>
</reference>
<dbReference type="AlphaFoldDB" id="A0A9X3F918"/>
<dbReference type="Gene3D" id="3.30.360.10">
    <property type="entry name" value="Dihydrodipicolinate Reductase, domain 2"/>
    <property type="match status" value="1"/>
</dbReference>
<dbReference type="Gene3D" id="3.40.50.720">
    <property type="entry name" value="NAD(P)-binding Rossmann-like Domain"/>
    <property type="match status" value="1"/>
</dbReference>
<evidence type="ECO:0000259" key="4">
    <source>
        <dbReference type="Pfam" id="PF22725"/>
    </source>
</evidence>
<dbReference type="SUPFAM" id="SSF55347">
    <property type="entry name" value="Glyceraldehyde-3-phosphate dehydrogenase-like, C-terminal domain"/>
    <property type="match status" value="1"/>
</dbReference>
<dbReference type="InterPro" id="IPR055170">
    <property type="entry name" value="GFO_IDH_MocA-like_dom"/>
</dbReference>
<dbReference type="PANTHER" id="PTHR22604:SF105">
    <property type="entry name" value="TRANS-1,2-DIHYDROBENZENE-1,2-DIOL DEHYDROGENASE"/>
    <property type="match status" value="1"/>
</dbReference>
<dbReference type="EMBL" id="JAPOHD010000063">
    <property type="protein sequence ID" value="MCY1722796.1"/>
    <property type="molecule type" value="Genomic_DNA"/>
</dbReference>
<dbReference type="InterPro" id="IPR050984">
    <property type="entry name" value="Gfo/Idh/MocA_domain"/>
</dbReference>
<feature type="domain" description="GFO/IDH/MocA-like oxidoreductase" evidence="4">
    <location>
        <begin position="132"/>
        <end position="247"/>
    </location>
</feature>
<evidence type="ECO:0000313" key="5">
    <source>
        <dbReference type="EMBL" id="MCY1722796.1"/>
    </source>
</evidence>
<feature type="domain" description="Gfo/Idh/MocA-like oxidoreductase N-terminal" evidence="3">
    <location>
        <begin position="6"/>
        <end position="122"/>
    </location>
</feature>
<evidence type="ECO:0000256" key="2">
    <source>
        <dbReference type="ARBA" id="ARBA00023002"/>
    </source>
</evidence>
<dbReference type="RefSeq" id="WP_343335121.1">
    <property type="nucleotide sequence ID" value="NZ_JAPOHD010000063.1"/>
</dbReference>
<gene>
    <name evidence="5" type="ORF">OU798_20785</name>
</gene>
<organism evidence="5 6">
    <name type="scientific">Draconibacterium aestuarii</name>
    <dbReference type="NCBI Taxonomy" id="2998507"/>
    <lineage>
        <taxon>Bacteria</taxon>
        <taxon>Pseudomonadati</taxon>
        <taxon>Bacteroidota</taxon>
        <taxon>Bacteroidia</taxon>
        <taxon>Marinilabiliales</taxon>
        <taxon>Prolixibacteraceae</taxon>
        <taxon>Draconibacterium</taxon>
    </lineage>
</organism>
<dbReference type="Proteomes" id="UP001145087">
    <property type="component" value="Unassembled WGS sequence"/>
</dbReference>
<sequence>MTKKYNWAILGCGRIATKFASDLKLLPNANLYAAASRDLTRAQDFANEYGFEVAYGSYQELVKDPKVDAVYIATPHSHHHEHTLLCLNHKKPVLCEKAFAMNLTEVNEMVACAKNNNTFLMEAFWTMFQPSFQKAMEIVRSGELGKLKIVRSDFAFNAPFIEDKRLYNIKLGGGSLLDIGIYPVFAALTSLGIPETIKSFAEFSSTGSEESLSMLFKYKNGEMANLTSSFSSYSPTQTEYLCENGYLVLNPRWFTPTDITICKEGGDVYTIESEHREGFGYQYEAQHVMECLDTGLIESPKMTWEISRNLMGVLDRIRIDAGIFFPDHDKQMFF</sequence>
<dbReference type="InterPro" id="IPR036291">
    <property type="entry name" value="NAD(P)-bd_dom_sf"/>
</dbReference>
<comment type="similarity">
    <text evidence="1">Belongs to the Gfo/Idh/MocA family.</text>
</comment>
<dbReference type="Pfam" id="PF22725">
    <property type="entry name" value="GFO_IDH_MocA_C3"/>
    <property type="match status" value="1"/>
</dbReference>
<dbReference type="GO" id="GO:0016491">
    <property type="term" value="F:oxidoreductase activity"/>
    <property type="evidence" value="ECO:0007669"/>
    <property type="project" value="UniProtKB-KW"/>
</dbReference>
<dbReference type="GO" id="GO:0000166">
    <property type="term" value="F:nucleotide binding"/>
    <property type="evidence" value="ECO:0007669"/>
    <property type="project" value="InterPro"/>
</dbReference>
<dbReference type="Pfam" id="PF01408">
    <property type="entry name" value="GFO_IDH_MocA"/>
    <property type="match status" value="1"/>
</dbReference>
<name>A0A9X3F918_9BACT</name>
<keyword evidence="6" id="KW-1185">Reference proteome</keyword>
<evidence type="ECO:0000313" key="6">
    <source>
        <dbReference type="Proteomes" id="UP001145087"/>
    </source>
</evidence>
<keyword evidence="2" id="KW-0560">Oxidoreductase</keyword>
<accession>A0A9X3F918</accession>
<dbReference type="SUPFAM" id="SSF51735">
    <property type="entry name" value="NAD(P)-binding Rossmann-fold domains"/>
    <property type="match status" value="1"/>
</dbReference>
<evidence type="ECO:0000259" key="3">
    <source>
        <dbReference type="Pfam" id="PF01408"/>
    </source>
</evidence>
<comment type="caution">
    <text evidence="5">The sequence shown here is derived from an EMBL/GenBank/DDBJ whole genome shotgun (WGS) entry which is preliminary data.</text>
</comment>
<dbReference type="InterPro" id="IPR000683">
    <property type="entry name" value="Gfo/Idh/MocA-like_OxRdtase_N"/>
</dbReference>
<evidence type="ECO:0000256" key="1">
    <source>
        <dbReference type="ARBA" id="ARBA00010928"/>
    </source>
</evidence>
<dbReference type="PANTHER" id="PTHR22604">
    <property type="entry name" value="OXIDOREDUCTASES"/>
    <property type="match status" value="1"/>
</dbReference>
<protein>
    <submittedName>
        <fullName evidence="5">Gfo/Idh/MocA family oxidoreductase</fullName>
    </submittedName>
</protein>